<keyword evidence="1" id="KW-0456">Lyase</keyword>
<dbReference type="InterPro" id="IPR013785">
    <property type="entry name" value="Aldolase_TIM"/>
</dbReference>
<dbReference type="InterPro" id="IPR002220">
    <property type="entry name" value="DapA-like"/>
</dbReference>
<reference evidence="3" key="1">
    <citation type="submission" date="2020-05" db="EMBL/GenBank/DDBJ databases">
        <authorList>
            <person name="Chiriac C."/>
            <person name="Salcher M."/>
            <person name="Ghai R."/>
            <person name="Kavagutti S V."/>
        </authorList>
    </citation>
    <scope>NUCLEOTIDE SEQUENCE</scope>
</reference>
<dbReference type="CDD" id="cd00408">
    <property type="entry name" value="DHDPS-like"/>
    <property type="match status" value="1"/>
</dbReference>
<dbReference type="PANTHER" id="PTHR12128">
    <property type="entry name" value="DIHYDRODIPICOLINATE SYNTHASE"/>
    <property type="match status" value="1"/>
</dbReference>
<organism evidence="3">
    <name type="scientific">freshwater metagenome</name>
    <dbReference type="NCBI Taxonomy" id="449393"/>
    <lineage>
        <taxon>unclassified sequences</taxon>
        <taxon>metagenomes</taxon>
        <taxon>ecological metagenomes</taxon>
    </lineage>
</organism>
<dbReference type="GO" id="GO:0005829">
    <property type="term" value="C:cytosol"/>
    <property type="evidence" value="ECO:0007669"/>
    <property type="project" value="TreeGrafter"/>
</dbReference>
<accession>A0A6J7XNQ6</accession>
<gene>
    <name evidence="2" type="ORF">UFOPK3181_00204</name>
    <name evidence="3" type="ORF">UFOPK3520_00012</name>
</gene>
<evidence type="ECO:0000313" key="2">
    <source>
        <dbReference type="EMBL" id="CAB4820959.1"/>
    </source>
</evidence>
<dbReference type="SUPFAM" id="SSF51569">
    <property type="entry name" value="Aldolase"/>
    <property type="match status" value="1"/>
</dbReference>
<dbReference type="EMBL" id="CAFABG010000007">
    <property type="protein sequence ID" value="CAB4820959.1"/>
    <property type="molecule type" value="Genomic_DNA"/>
</dbReference>
<dbReference type="SMART" id="SM01130">
    <property type="entry name" value="DHDPS"/>
    <property type="match status" value="1"/>
</dbReference>
<protein>
    <submittedName>
        <fullName evidence="3">Unannotated protein</fullName>
    </submittedName>
</protein>
<dbReference type="Pfam" id="PF00701">
    <property type="entry name" value="DHDPS"/>
    <property type="match status" value="1"/>
</dbReference>
<dbReference type="Gene3D" id="3.20.20.70">
    <property type="entry name" value="Aldolase class I"/>
    <property type="match status" value="1"/>
</dbReference>
<dbReference type="PANTHER" id="PTHR12128:SF66">
    <property type="entry name" value="4-HYDROXY-2-OXOGLUTARATE ALDOLASE, MITOCHONDRIAL"/>
    <property type="match status" value="1"/>
</dbReference>
<evidence type="ECO:0000256" key="1">
    <source>
        <dbReference type="ARBA" id="ARBA00023239"/>
    </source>
</evidence>
<dbReference type="EMBL" id="CAFBSF010000001">
    <property type="protein sequence ID" value="CAB5238964.1"/>
    <property type="molecule type" value="Genomic_DNA"/>
</dbReference>
<dbReference type="AlphaFoldDB" id="A0A6J7XNQ6"/>
<sequence>MADVVEIKGVVPVLSTPLDVNRKLDRVTLRREIEWIGQQGVHTVATGMVSEILKMNLDERRELTEAICTYTREFTMSSIVSCGQESAQETIDLVIHAQESGASAVMINPPIASKLTDDEIFGYFAAIFEKTTIPIVVQDASGYVGYSINVSVLAKLFMAYSERIFFKPEAVPIGQRLSTLRDATGGKARIFEGTGGAHLVDSFARGVVGTMPGADLSWAMVKLWDSLVIGDWKRVNLINGAIANMVNLMPILDAYIAIEKYLLQKQGVFINTFKFEPTNFTFDSETQAEADRIFAYLQEIAK</sequence>
<name>A0A6J7XNQ6_9ZZZZ</name>
<dbReference type="GO" id="GO:0008840">
    <property type="term" value="F:4-hydroxy-tetrahydrodipicolinate synthase activity"/>
    <property type="evidence" value="ECO:0007669"/>
    <property type="project" value="TreeGrafter"/>
</dbReference>
<evidence type="ECO:0000313" key="3">
    <source>
        <dbReference type="EMBL" id="CAB5238964.1"/>
    </source>
</evidence>
<proteinExistence type="predicted"/>